<feature type="domain" description="Protein kinase" evidence="7">
    <location>
        <begin position="57"/>
        <end position="357"/>
    </location>
</feature>
<dbReference type="SUPFAM" id="SSF56112">
    <property type="entry name" value="Protein kinase-like (PK-like)"/>
    <property type="match status" value="1"/>
</dbReference>
<dbReference type="GO" id="GO:0005524">
    <property type="term" value="F:ATP binding"/>
    <property type="evidence" value="ECO:0007669"/>
    <property type="project" value="UniProtKB-UniRule"/>
</dbReference>
<dbReference type="PANTHER" id="PTHR27001">
    <property type="entry name" value="OS01G0253100 PROTEIN"/>
    <property type="match status" value="1"/>
</dbReference>
<dbReference type="SMART" id="SM00220">
    <property type="entry name" value="S_TKc"/>
    <property type="match status" value="1"/>
</dbReference>
<evidence type="ECO:0000256" key="1">
    <source>
        <dbReference type="ARBA" id="ARBA00022679"/>
    </source>
</evidence>
<dbReference type="Gene3D" id="1.10.510.10">
    <property type="entry name" value="Transferase(Phosphotransferase) domain 1"/>
    <property type="match status" value="1"/>
</dbReference>
<evidence type="ECO:0000259" key="7">
    <source>
        <dbReference type="PROSITE" id="PS50011"/>
    </source>
</evidence>
<keyword evidence="3" id="KW-0418">Kinase</keyword>
<organism evidence="8 9">
    <name type="scientific">Rhodamnia argentea</name>
    <dbReference type="NCBI Taxonomy" id="178133"/>
    <lineage>
        <taxon>Eukaryota</taxon>
        <taxon>Viridiplantae</taxon>
        <taxon>Streptophyta</taxon>
        <taxon>Embryophyta</taxon>
        <taxon>Tracheophyta</taxon>
        <taxon>Spermatophyta</taxon>
        <taxon>Magnoliopsida</taxon>
        <taxon>eudicotyledons</taxon>
        <taxon>Gunneridae</taxon>
        <taxon>Pentapetalae</taxon>
        <taxon>rosids</taxon>
        <taxon>malvids</taxon>
        <taxon>Myrtales</taxon>
        <taxon>Myrtaceae</taxon>
        <taxon>Myrtoideae</taxon>
        <taxon>Myrteae</taxon>
        <taxon>Australasian group</taxon>
        <taxon>Rhodamnia</taxon>
    </lineage>
</organism>
<evidence type="ECO:0000256" key="5">
    <source>
        <dbReference type="PROSITE-ProRule" id="PRU10141"/>
    </source>
</evidence>
<evidence type="ECO:0000256" key="4">
    <source>
        <dbReference type="ARBA" id="ARBA00022840"/>
    </source>
</evidence>
<keyword evidence="8" id="KW-1185">Reference proteome</keyword>
<dbReference type="GeneID" id="115748000"/>
<name>A0A8B8PZG5_9MYRT</name>
<dbReference type="GO" id="GO:0005886">
    <property type="term" value="C:plasma membrane"/>
    <property type="evidence" value="ECO:0007669"/>
    <property type="project" value="TreeGrafter"/>
</dbReference>
<keyword evidence="4 5" id="KW-0067">ATP-binding</keyword>
<dbReference type="AlphaFoldDB" id="A0A8B8PZG5"/>
<dbReference type="GO" id="GO:0004672">
    <property type="term" value="F:protein kinase activity"/>
    <property type="evidence" value="ECO:0007669"/>
    <property type="project" value="InterPro"/>
</dbReference>
<dbReference type="Gene3D" id="3.30.200.20">
    <property type="entry name" value="Phosphorylase Kinase, domain 1"/>
    <property type="match status" value="1"/>
</dbReference>
<dbReference type="RefSeq" id="XP_030540209.2">
    <property type="nucleotide sequence ID" value="XM_030684349.2"/>
</dbReference>
<gene>
    <name evidence="9" type="primary">LOC115748000</name>
</gene>
<dbReference type="InterPro" id="IPR017441">
    <property type="entry name" value="Protein_kinase_ATP_BS"/>
</dbReference>
<dbReference type="Pfam" id="PF00069">
    <property type="entry name" value="Pkinase"/>
    <property type="match status" value="1"/>
</dbReference>
<evidence type="ECO:0000256" key="2">
    <source>
        <dbReference type="ARBA" id="ARBA00022741"/>
    </source>
</evidence>
<dbReference type="PROSITE" id="PS50011">
    <property type="entry name" value="PROTEIN_KINASE_DOM"/>
    <property type="match status" value="1"/>
</dbReference>
<dbReference type="PANTHER" id="PTHR27001:SF585">
    <property type="entry name" value="OS02G0648100 PROTEIN"/>
    <property type="match status" value="1"/>
</dbReference>
<keyword evidence="2 5" id="KW-0547">Nucleotide-binding</keyword>
<keyword evidence="1" id="KW-0808">Transferase</keyword>
<evidence type="ECO:0000256" key="6">
    <source>
        <dbReference type="RuleBase" id="RU000304"/>
    </source>
</evidence>
<reference evidence="9" key="1">
    <citation type="submission" date="2025-08" db="UniProtKB">
        <authorList>
            <consortium name="RefSeq"/>
        </authorList>
    </citation>
    <scope>IDENTIFICATION</scope>
    <source>
        <tissue evidence="9">Leaf</tissue>
    </source>
</reference>
<keyword evidence="6" id="KW-0723">Serine/threonine-protein kinase</keyword>
<dbReference type="InterPro" id="IPR000719">
    <property type="entry name" value="Prot_kinase_dom"/>
</dbReference>
<dbReference type="InterPro" id="IPR008271">
    <property type="entry name" value="Ser/Thr_kinase_AS"/>
</dbReference>
<protein>
    <submittedName>
        <fullName evidence="9">Probable receptor-like protein kinase At4g10390</fullName>
    </submittedName>
</protein>
<dbReference type="Proteomes" id="UP000827889">
    <property type="component" value="Chromosome 3"/>
</dbReference>
<proteinExistence type="inferred from homology"/>
<sequence length="379" mass="41158">MGIVKFLRSKLLNRHRRWDRAAGDGNGGESCSGRCGDAAAGAAMKRLGWGEIERITGGFAEVVGKGGFSTVYLGRLRGCEEGSAAAVAVAAVKVHCGGVERLSLAFKQELDVLLRLKHQNIVRLLGYCDDADQGALIFEYVSSGTLHEHLHGRGGDKRSTLPWKSRVKIAYQLARAIEYLHERCTLHIIHGDIKSSNILLDGDSDSKLCDFGSAKMGFSSLIPPPSSSPSSSPYVRRKNLIMGSPGYTDPAYLRTGIASKKNDIYSFGVVVLELVTGLEAFRADKGQVLASMAARMAKDVGHMDVHEAAKMVDPRLRGDFDVEEARALIELARSCFDYSTLIRPTASCVVKMMKEKVSSISFANSNSNSNSKHKLSFDL</sequence>
<dbReference type="InterPro" id="IPR011009">
    <property type="entry name" value="Kinase-like_dom_sf"/>
</dbReference>
<accession>A0A8B8PZG5</accession>
<evidence type="ECO:0000256" key="3">
    <source>
        <dbReference type="ARBA" id="ARBA00022777"/>
    </source>
</evidence>
<evidence type="ECO:0000313" key="9">
    <source>
        <dbReference type="RefSeq" id="XP_030540209.2"/>
    </source>
</evidence>
<feature type="binding site" evidence="5">
    <location>
        <position position="93"/>
    </location>
    <ligand>
        <name>ATP</name>
        <dbReference type="ChEBI" id="CHEBI:30616"/>
    </ligand>
</feature>
<comment type="similarity">
    <text evidence="6">Belongs to the protein kinase superfamily.</text>
</comment>
<dbReference type="PROSITE" id="PS00107">
    <property type="entry name" value="PROTEIN_KINASE_ATP"/>
    <property type="match status" value="1"/>
</dbReference>
<evidence type="ECO:0000313" key="8">
    <source>
        <dbReference type="Proteomes" id="UP000827889"/>
    </source>
</evidence>
<dbReference type="PROSITE" id="PS00108">
    <property type="entry name" value="PROTEIN_KINASE_ST"/>
    <property type="match status" value="1"/>
</dbReference>
<dbReference type="KEGG" id="rarg:115748000"/>